<reference evidence="11 12" key="1">
    <citation type="journal article" date="2021" name="Cell">
        <title>Tracing the genetic footprints of vertebrate landing in non-teleost ray-finned fishes.</title>
        <authorList>
            <person name="Bi X."/>
            <person name="Wang K."/>
            <person name="Yang L."/>
            <person name="Pan H."/>
            <person name="Jiang H."/>
            <person name="Wei Q."/>
            <person name="Fang M."/>
            <person name="Yu H."/>
            <person name="Zhu C."/>
            <person name="Cai Y."/>
            <person name="He Y."/>
            <person name="Gan X."/>
            <person name="Zeng H."/>
            <person name="Yu D."/>
            <person name="Zhu Y."/>
            <person name="Jiang H."/>
            <person name="Qiu Q."/>
            <person name="Yang H."/>
            <person name="Zhang Y.E."/>
            <person name="Wang W."/>
            <person name="Zhu M."/>
            <person name="He S."/>
            <person name="Zhang G."/>
        </authorList>
    </citation>
    <scope>NUCLEOTIDE SEQUENCE [LARGE SCALE GENOMIC DNA]</scope>
    <source>
        <strain evidence="11">Bchr_013</strain>
    </source>
</reference>
<organism evidence="11 12">
    <name type="scientific">Polypterus senegalus</name>
    <name type="common">Senegal bichir</name>
    <dbReference type="NCBI Taxonomy" id="55291"/>
    <lineage>
        <taxon>Eukaryota</taxon>
        <taxon>Metazoa</taxon>
        <taxon>Chordata</taxon>
        <taxon>Craniata</taxon>
        <taxon>Vertebrata</taxon>
        <taxon>Euteleostomi</taxon>
        <taxon>Actinopterygii</taxon>
        <taxon>Polypteriformes</taxon>
        <taxon>Polypteridae</taxon>
        <taxon>Polypterus</taxon>
    </lineage>
</organism>
<proteinExistence type="inferred from homology"/>
<feature type="transmembrane region" description="Helical" evidence="9">
    <location>
        <begin position="21"/>
        <end position="41"/>
    </location>
</feature>
<comment type="similarity">
    <text evidence="2">Belongs to the DIPK family.</text>
</comment>
<evidence type="ECO:0000256" key="9">
    <source>
        <dbReference type="SAM" id="Phobius"/>
    </source>
</evidence>
<dbReference type="InterPro" id="IPR011009">
    <property type="entry name" value="Kinase-like_dom_sf"/>
</dbReference>
<keyword evidence="12" id="KW-1185">Reference proteome</keyword>
<keyword evidence="6 9" id="KW-1133">Transmembrane helix</keyword>
<dbReference type="Pfam" id="PF12260">
    <property type="entry name" value="PIP49_C"/>
    <property type="match status" value="1"/>
</dbReference>
<dbReference type="InterPro" id="IPR022049">
    <property type="entry name" value="FAM69_kinase_dom"/>
</dbReference>
<dbReference type="GO" id="GO:0005789">
    <property type="term" value="C:endoplasmic reticulum membrane"/>
    <property type="evidence" value="ECO:0007669"/>
    <property type="project" value="UniProtKB-SubCell"/>
</dbReference>
<feature type="domain" description="FAM69 N-terminal" evidence="10">
    <location>
        <begin position="10"/>
        <end position="164"/>
    </location>
</feature>
<evidence type="ECO:0000256" key="7">
    <source>
        <dbReference type="ARBA" id="ARBA00023136"/>
    </source>
</evidence>
<evidence type="ECO:0000256" key="6">
    <source>
        <dbReference type="ARBA" id="ARBA00022989"/>
    </source>
</evidence>
<comment type="caution">
    <text evidence="11">The sequence shown here is derived from an EMBL/GenBank/DDBJ whole genome shotgun (WGS) entry which is preliminary data.</text>
</comment>
<dbReference type="Pfam" id="PF14875">
    <property type="entry name" value="PIP49_N"/>
    <property type="match status" value="1"/>
</dbReference>
<dbReference type="PANTHER" id="PTHR21093:SF2">
    <property type="entry name" value="DIVERGENT PROTEIN KINASE DOMAIN 1C"/>
    <property type="match status" value="1"/>
</dbReference>
<keyword evidence="8" id="KW-1015">Disulfide bond</keyword>
<evidence type="ECO:0000256" key="3">
    <source>
        <dbReference type="ARBA" id="ARBA00022692"/>
    </source>
</evidence>
<protein>
    <submittedName>
        <fullName evidence="11">FA69C protein</fullName>
    </submittedName>
</protein>
<keyword evidence="4" id="KW-0256">Endoplasmic reticulum</keyword>
<feature type="non-terminal residue" evidence="11">
    <location>
        <position position="412"/>
    </location>
</feature>
<dbReference type="OrthoDB" id="8543887at2759"/>
<evidence type="ECO:0000256" key="5">
    <source>
        <dbReference type="ARBA" id="ARBA00022968"/>
    </source>
</evidence>
<dbReference type="SUPFAM" id="SSF56112">
    <property type="entry name" value="Protein kinase-like (PK-like)"/>
    <property type="match status" value="1"/>
</dbReference>
<comment type="subcellular location">
    <subcellularLocation>
        <location evidence="1">Endoplasmic reticulum membrane</location>
        <topology evidence="1">Single-pass type II membrane protein</topology>
    </subcellularLocation>
</comment>
<feature type="non-terminal residue" evidence="11">
    <location>
        <position position="1"/>
    </location>
</feature>
<dbReference type="SMART" id="SM01299">
    <property type="entry name" value="PIP49_N"/>
    <property type="match status" value="1"/>
</dbReference>
<evidence type="ECO:0000313" key="11">
    <source>
        <dbReference type="EMBL" id="KAG2458451.1"/>
    </source>
</evidence>
<dbReference type="PANTHER" id="PTHR21093">
    <property type="entry name" value="DIVERGENT PROTEIN KINASE DOMAIN 1C-RELATED"/>
    <property type="match status" value="1"/>
</dbReference>
<sequence>MRAWRSWSFRRLRGKVFRKTTLLFVLFWFALWILVNTLVFMHGTIFSDFCTDEKSKRILARVCEEYKEGTLTGDLCEDLCINEQVVYKKCLYYEKGKKVIKATWRGIPVILKSKLENFSAYETFGLLDYQEMQDISSMDIIFLAMLQIKNSLGLELKNTTIPTIWAKYLQGRAEPFSQAELATMWSLLQQEEYMFFKMLQDLSRHVVKVMGSCGHFYAVEYLVAGHAWNQNLFAIEELMDSLSYDRLTSRGAIHKIALSFLDMVKHFENDFSYLLHLCDIKPENFAIRKDLTVVAIDVDMAFFEPKMKDILEQNCTNDADCNFFDCYSTCNVKTRRCGAKRINSNLQVICDKIFRHWFSPSLIDAKANLPLQVQLQQAVQRCAEPLDSDQEQKRLFSELYKLLQTSERQLHE</sequence>
<evidence type="ECO:0000259" key="10">
    <source>
        <dbReference type="SMART" id="SM01299"/>
    </source>
</evidence>
<gene>
    <name evidence="11" type="primary">Fam69c</name>
    <name evidence="11" type="ORF">GTO96_0017962</name>
</gene>
<evidence type="ECO:0000256" key="1">
    <source>
        <dbReference type="ARBA" id="ARBA00004648"/>
    </source>
</evidence>
<keyword evidence="3 9" id="KW-0812">Transmembrane</keyword>
<dbReference type="AlphaFoldDB" id="A0A8X7WZL9"/>
<dbReference type="EMBL" id="JAATIS010007298">
    <property type="protein sequence ID" value="KAG2458451.1"/>
    <property type="molecule type" value="Genomic_DNA"/>
</dbReference>
<evidence type="ECO:0000256" key="4">
    <source>
        <dbReference type="ARBA" id="ARBA00022824"/>
    </source>
</evidence>
<keyword evidence="7 9" id="KW-0472">Membrane</keyword>
<evidence type="ECO:0000256" key="8">
    <source>
        <dbReference type="ARBA" id="ARBA00023157"/>
    </source>
</evidence>
<keyword evidence="5" id="KW-0735">Signal-anchor</keyword>
<dbReference type="InterPro" id="IPR029244">
    <property type="entry name" value="FAM69_N"/>
</dbReference>
<accession>A0A8X7WZL9</accession>
<evidence type="ECO:0000313" key="12">
    <source>
        <dbReference type="Proteomes" id="UP000886611"/>
    </source>
</evidence>
<name>A0A8X7WZL9_POLSE</name>
<dbReference type="Proteomes" id="UP000886611">
    <property type="component" value="Unassembled WGS sequence"/>
</dbReference>
<evidence type="ECO:0000256" key="2">
    <source>
        <dbReference type="ARBA" id="ARBA00006338"/>
    </source>
</evidence>